<accession>A0ABD7UXW1</accession>
<dbReference type="AlphaFoldDB" id="A0ABD7UXW1"/>
<sequence length="132" mass="13800">MPLSGVVAVMVSGVAPCGYALVMTDAHNPIDRGRADVEKRWQDPAAYRSAVLYVLAVVVVAAVVCAIFLATARDSMVVGSLVPAAFFLGGVGALVNGYRVYRRGGTWPTWQGAGIFLLALMLVSLAFPAMAA</sequence>
<keyword evidence="1" id="KW-0812">Transmembrane</keyword>
<evidence type="ECO:0000313" key="3">
    <source>
        <dbReference type="Proteomes" id="UP000360750"/>
    </source>
</evidence>
<organism evidence="2 3">
    <name type="scientific">Gordonia paraffinivorans</name>
    <dbReference type="NCBI Taxonomy" id="175628"/>
    <lineage>
        <taxon>Bacteria</taxon>
        <taxon>Bacillati</taxon>
        <taxon>Actinomycetota</taxon>
        <taxon>Actinomycetes</taxon>
        <taxon>Mycobacteriales</taxon>
        <taxon>Gordoniaceae</taxon>
        <taxon>Gordonia</taxon>
    </lineage>
</organism>
<keyword evidence="1" id="KW-1133">Transmembrane helix</keyword>
<evidence type="ECO:0000256" key="1">
    <source>
        <dbReference type="SAM" id="Phobius"/>
    </source>
</evidence>
<dbReference type="Proteomes" id="UP000360750">
    <property type="component" value="Unassembled WGS sequence"/>
</dbReference>
<evidence type="ECO:0000313" key="2">
    <source>
        <dbReference type="EMBL" id="VFA81296.1"/>
    </source>
</evidence>
<feature type="transmembrane region" description="Helical" evidence="1">
    <location>
        <begin position="45"/>
        <end position="70"/>
    </location>
</feature>
<keyword evidence="1" id="KW-0472">Membrane</keyword>
<feature type="transmembrane region" description="Helical" evidence="1">
    <location>
        <begin position="6"/>
        <end position="24"/>
    </location>
</feature>
<comment type="caution">
    <text evidence="2">The sequence shown here is derived from an EMBL/GenBank/DDBJ whole genome shotgun (WGS) entry which is preliminary data.</text>
</comment>
<feature type="transmembrane region" description="Helical" evidence="1">
    <location>
        <begin position="76"/>
        <end position="98"/>
    </location>
</feature>
<gene>
    <name evidence="2" type="ORF">NCTC8139_00352</name>
</gene>
<protein>
    <submittedName>
        <fullName evidence="2">Uncharacterized protein</fullName>
    </submittedName>
</protein>
<reference evidence="2 3" key="1">
    <citation type="submission" date="2019-02" db="EMBL/GenBank/DDBJ databases">
        <authorList>
            <consortium name="Pathogen Informatics"/>
        </authorList>
    </citation>
    <scope>NUCLEOTIDE SEQUENCE [LARGE SCALE GENOMIC DNA]</scope>
    <source>
        <strain evidence="2 3">3012STDY6756503</strain>
    </source>
</reference>
<dbReference type="EMBL" id="CAACYD010000003">
    <property type="protein sequence ID" value="VFA81296.1"/>
    <property type="molecule type" value="Genomic_DNA"/>
</dbReference>
<name>A0ABD7UXW1_9ACTN</name>
<proteinExistence type="predicted"/>
<feature type="transmembrane region" description="Helical" evidence="1">
    <location>
        <begin position="110"/>
        <end position="131"/>
    </location>
</feature>